<feature type="compositionally biased region" description="Pro residues" evidence="1">
    <location>
        <begin position="150"/>
        <end position="172"/>
    </location>
</feature>
<evidence type="ECO:0000313" key="3">
    <source>
        <dbReference type="EMBL" id="ORY97587.1"/>
    </source>
</evidence>
<dbReference type="STRING" id="13706.A0A1X2HF96"/>
<feature type="compositionally biased region" description="Pro residues" evidence="1">
    <location>
        <begin position="107"/>
        <end position="118"/>
    </location>
</feature>
<dbReference type="PANTHER" id="PTHR12323:SF0">
    <property type="entry name" value="CALCIUM HOMEOSTASIS ENDOPLASMIC RETICULUM PROTEIN"/>
    <property type="match status" value="1"/>
</dbReference>
<feature type="region of interest" description="Disordered" evidence="1">
    <location>
        <begin position="253"/>
        <end position="342"/>
    </location>
</feature>
<dbReference type="Proteomes" id="UP000242180">
    <property type="component" value="Unassembled WGS sequence"/>
</dbReference>
<reference evidence="3 4" key="1">
    <citation type="submission" date="2016-07" db="EMBL/GenBank/DDBJ databases">
        <title>Pervasive Adenine N6-methylation of Active Genes in Fungi.</title>
        <authorList>
            <consortium name="DOE Joint Genome Institute"/>
            <person name="Mondo S.J."/>
            <person name="Dannebaum R.O."/>
            <person name="Kuo R.C."/>
            <person name="Labutti K."/>
            <person name="Haridas S."/>
            <person name="Kuo A."/>
            <person name="Salamov A."/>
            <person name="Ahrendt S.R."/>
            <person name="Lipzen A."/>
            <person name="Sullivan W."/>
            <person name="Andreopoulos W.B."/>
            <person name="Clum A."/>
            <person name="Lindquist E."/>
            <person name="Daum C."/>
            <person name="Ramamoorthy G.K."/>
            <person name="Gryganskyi A."/>
            <person name="Culley D."/>
            <person name="Magnuson J.K."/>
            <person name="James T.Y."/>
            <person name="O'Malley M.A."/>
            <person name="Stajich J.E."/>
            <person name="Spatafora J.W."/>
            <person name="Visel A."/>
            <person name="Grigoriev I.V."/>
        </authorList>
    </citation>
    <scope>NUCLEOTIDE SEQUENCE [LARGE SCALE GENOMIC DNA]</scope>
    <source>
        <strain evidence="3 4">NRRL 2496</strain>
    </source>
</reference>
<feature type="region of interest" description="Disordered" evidence="1">
    <location>
        <begin position="83"/>
        <end position="118"/>
    </location>
</feature>
<feature type="region of interest" description="Disordered" evidence="1">
    <location>
        <begin position="148"/>
        <end position="174"/>
    </location>
</feature>
<dbReference type="EMBL" id="MCGN01000004">
    <property type="protein sequence ID" value="ORY97587.1"/>
    <property type="molecule type" value="Genomic_DNA"/>
</dbReference>
<keyword evidence="4" id="KW-1185">Reference proteome</keyword>
<feature type="compositionally biased region" description="Low complexity" evidence="1">
    <location>
        <begin position="93"/>
        <end position="106"/>
    </location>
</feature>
<dbReference type="InParanoid" id="A0A1X2HF96"/>
<evidence type="ECO:0000313" key="4">
    <source>
        <dbReference type="Proteomes" id="UP000242180"/>
    </source>
</evidence>
<dbReference type="InterPro" id="IPR056721">
    <property type="entry name" value="DUF7819"/>
</dbReference>
<feature type="compositionally biased region" description="Low complexity" evidence="1">
    <location>
        <begin position="261"/>
        <end position="272"/>
    </location>
</feature>
<gene>
    <name evidence="3" type="ORF">BCR43DRAFT_563011</name>
</gene>
<proteinExistence type="predicted"/>
<feature type="compositionally biased region" description="Low complexity" evidence="1">
    <location>
        <begin position="322"/>
        <end position="332"/>
    </location>
</feature>
<evidence type="ECO:0000256" key="1">
    <source>
        <dbReference type="SAM" id="MobiDB-lite"/>
    </source>
</evidence>
<organism evidence="3 4">
    <name type="scientific">Syncephalastrum racemosum</name>
    <name type="common">Filamentous fungus</name>
    <dbReference type="NCBI Taxonomy" id="13706"/>
    <lineage>
        <taxon>Eukaryota</taxon>
        <taxon>Fungi</taxon>
        <taxon>Fungi incertae sedis</taxon>
        <taxon>Mucoromycota</taxon>
        <taxon>Mucoromycotina</taxon>
        <taxon>Mucoromycetes</taxon>
        <taxon>Mucorales</taxon>
        <taxon>Syncephalastraceae</taxon>
        <taxon>Syncephalastrum</taxon>
    </lineage>
</organism>
<dbReference type="PANTHER" id="PTHR12323">
    <property type="entry name" value="SR-RELATED CTD ASSOCIATED FACTOR 6"/>
    <property type="match status" value="1"/>
</dbReference>
<comment type="caution">
    <text evidence="3">The sequence shown here is derived from an EMBL/GenBank/DDBJ whole genome shotgun (WGS) entry which is preliminary data.</text>
</comment>
<feature type="domain" description="DUF7819" evidence="2">
    <location>
        <begin position="169"/>
        <end position="268"/>
    </location>
</feature>
<accession>A0A1X2HF96</accession>
<dbReference type="OrthoDB" id="21470at2759"/>
<dbReference type="Pfam" id="PF25127">
    <property type="entry name" value="DUF7819"/>
    <property type="match status" value="1"/>
</dbReference>
<dbReference type="AlphaFoldDB" id="A0A1X2HF96"/>
<dbReference type="GO" id="GO:0048471">
    <property type="term" value="C:perinuclear region of cytoplasm"/>
    <property type="evidence" value="ECO:0007669"/>
    <property type="project" value="TreeGrafter"/>
</dbReference>
<name>A0A1X2HF96_SYNRA</name>
<protein>
    <recommendedName>
        <fullName evidence="2">DUF7819 domain-containing protein</fullName>
    </recommendedName>
</protein>
<evidence type="ECO:0000259" key="2">
    <source>
        <dbReference type="Pfam" id="PF25127"/>
    </source>
</evidence>
<dbReference type="GO" id="GO:0006874">
    <property type="term" value="P:intracellular calcium ion homeostasis"/>
    <property type="evidence" value="ECO:0007669"/>
    <property type="project" value="TreeGrafter"/>
</dbReference>
<sequence>MGGPPPMMDSSLALEAPVPSLAQASARLLFVFENAKIVDDLKYQLKQIMTECSHKNIEVLRIWGDNHFFDRPTVDIMRNKIAQQHAPPPSPSQPQQTPMYPSASMPARPPMMRPMPVPPMPPSAMHSMMSTPPPLPPPVPFTYPQGLPIMRPPPAVSGPPPPQPPPPPPPKPYFELPAGSMVPLAGGALPPYTALNPTYLRPHEMLLPPSNATVAALDEFYGELDTHDAFEEREQKLDKNGWEPGYLDSFYAQLRDQRRASVSSTGGKPSSSSRRRARSPSPRGRDEHRRRRSSSRRGRDSWHDAPSSGGSGRRYHRRRRSSSYSSSSTRSSSRSRSRERSY</sequence>